<dbReference type="GO" id="GO:0046872">
    <property type="term" value="F:metal ion binding"/>
    <property type="evidence" value="ECO:0007669"/>
    <property type="project" value="UniProtKB-KW"/>
</dbReference>
<keyword evidence="5" id="KW-0472">Membrane</keyword>
<dbReference type="InterPro" id="IPR009056">
    <property type="entry name" value="Cyt_c-like_dom"/>
</dbReference>
<accession>A0A8J3GH81</accession>
<dbReference type="Pfam" id="PF00034">
    <property type="entry name" value="Cytochrom_C"/>
    <property type="match status" value="1"/>
</dbReference>
<evidence type="ECO:0000256" key="3">
    <source>
        <dbReference type="ARBA" id="ARBA00023004"/>
    </source>
</evidence>
<dbReference type="RefSeq" id="WP_189489494.1">
    <property type="nucleotide sequence ID" value="NZ_BMZO01000004.1"/>
</dbReference>
<protein>
    <submittedName>
        <fullName evidence="7">Diacylglycerol kinase</fullName>
    </submittedName>
</protein>
<dbReference type="PANTHER" id="PTHR35008:SF8">
    <property type="entry name" value="ALCOHOL DEHYDROGENASE CYTOCHROME C SUBUNIT"/>
    <property type="match status" value="1"/>
</dbReference>
<sequence length="303" mass="31674">MGKAGKITAGLAGLMLAGAVGFWFVTAPQPLGQTRIDAAANGADAARGEILFWAGGCASCHASPQAEGDAQTRLAGGLALETPYGQFVAPNISQHPQDGIGGWSLGDFMNAMKRGVDPAGAVLYPAFPYTSYARMPDADIADLFAYMKTLPAVEGRAPANELTFPYSLRRGVGLWQRLYLSEEPVIALAPDAADAVKRGQYLVEGPGHCGECHTPRNAFGALDKARWLQGAPAAEGGGTVPGIAPGGAIDDWSADDIATYLETGFTPDFDSVGGTMVEVQQNMARLSAQDRQAIGEYLKALPE</sequence>
<feature type="domain" description="Cytochrome c" evidence="6">
    <location>
        <begin position="194"/>
        <end position="302"/>
    </location>
</feature>
<keyword evidence="7" id="KW-0418">Kinase</keyword>
<reference evidence="7" key="1">
    <citation type="journal article" date="2014" name="Int. J. Syst. Evol. Microbiol.">
        <title>Complete genome sequence of Corynebacterium casei LMG S-19264T (=DSM 44701T), isolated from a smear-ripened cheese.</title>
        <authorList>
            <consortium name="US DOE Joint Genome Institute (JGI-PGF)"/>
            <person name="Walter F."/>
            <person name="Albersmeier A."/>
            <person name="Kalinowski J."/>
            <person name="Ruckert C."/>
        </authorList>
    </citation>
    <scope>NUCLEOTIDE SEQUENCE</scope>
    <source>
        <strain evidence="7">KCTC 42097</strain>
    </source>
</reference>
<evidence type="ECO:0000259" key="6">
    <source>
        <dbReference type="PROSITE" id="PS51007"/>
    </source>
</evidence>
<dbReference type="AlphaFoldDB" id="A0A8J3GH81"/>
<evidence type="ECO:0000256" key="5">
    <source>
        <dbReference type="SAM" id="Phobius"/>
    </source>
</evidence>
<evidence type="ECO:0000256" key="1">
    <source>
        <dbReference type="ARBA" id="ARBA00022617"/>
    </source>
</evidence>
<evidence type="ECO:0000256" key="4">
    <source>
        <dbReference type="PROSITE-ProRule" id="PRU00433"/>
    </source>
</evidence>
<proteinExistence type="predicted"/>
<evidence type="ECO:0000313" key="7">
    <source>
        <dbReference type="EMBL" id="GHC69603.1"/>
    </source>
</evidence>
<keyword evidence="2 4" id="KW-0479">Metal-binding</keyword>
<name>A0A8J3GH81_9HYPH</name>
<dbReference type="InterPro" id="IPR036909">
    <property type="entry name" value="Cyt_c-like_dom_sf"/>
</dbReference>
<dbReference type="GO" id="GO:0020037">
    <property type="term" value="F:heme binding"/>
    <property type="evidence" value="ECO:0007669"/>
    <property type="project" value="InterPro"/>
</dbReference>
<gene>
    <name evidence="7" type="ORF">GCM10010136_15610</name>
</gene>
<dbReference type="GO" id="GO:0016301">
    <property type="term" value="F:kinase activity"/>
    <property type="evidence" value="ECO:0007669"/>
    <property type="project" value="UniProtKB-KW"/>
</dbReference>
<keyword evidence="8" id="KW-1185">Reference proteome</keyword>
<keyword evidence="5" id="KW-1133">Transmembrane helix</keyword>
<organism evidence="7 8">
    <name type="scientific">Limoniibacter endophyticus</name>
    <dbReference type="NCBI Taxonomy" id="1565040"/>
    <lineage>
        <taxon>Bacteria</taxon>
        <taxon>Pseudomonadati</taxon>
        <taxon>Pseudomonadota</taxon>
        <taxon>Alphaproteobacteria</taxon>
        <taxon>Hyphomicrobiales</taxon>
        <taxon>Bartonellaceae</taxon>
        <taxon>Limoniibacter</taxon>
    </lineage>
</organism>
<dbReference type="Gene3D" id="1.10.760.10">
    <property type="entry name" value="Cytochrome c-like domain"/>
    <property type="match status" value="2"/>
</dbReference>
<keyword evidence="5" id="KW-0812">Transmembrane</keyword>
<dbReference type="PROSITE" id="PS51007">
    <property type="entry name" value="CYTC"/>
    <property type="match status" value="2"/>
</dbReference>
<dbReference type="EMBL" id="BMZO01000004">
    <property type="protein sequence ID" value="GHC69603.1"/>
    <property type="molecule type" value="Genomic_DNA"/>
</dbReference>
<dbReference type="InterPro" id="IPR051459">
    <property type="entry name" value="Cytochrome_c-type_DH"/>
</dbReference>
<feature type="transmembrane region" description="Helical" evidence="5">
    <location>
        <begin position="7"/>
        <end position="25"/>
    </location>
</feature>
<keyword evidence="1 4" id="KW-0349">Heme</keyword>
<dbReference type="PANTHER" id="PTHR35008">
    <property type="entry name" value="BLL4482 PROTEIN-RELATED"/>
    <property type="match status" value="1"/>
</dbReference>
<keyword evidence="3 4" id="KW-0408">Iron</keyword>
<evidence type="ECO:0000313" key="8">
    <source>
        <dbReference type="Proteomes" id="UP000641137"/>
    </source>
</evidence>
<keyword evidence="7" id="KW-0808">Transferase</keyword>
<evidence type="ECO:0000256" key="2">
    <source>
        <dbReference type="ARBA" id="ARBA00022723"/>
    </source>
</evidence>
<dbReference type="Proteomes" id="UP000641137">
    <property type="component" value="Unassembled WGS sequence"/>
</dbReference>
<comment type="caution">
    <text evidence="7">The sequence shown here is derived from an EMBL/GenBank/DDBJ whole genome shotgun (WGS) entry which is preliminary data.</text>
</comment>
<reference evidence="7" key="2">
    <citation type="submission" date="2020-09" db="EMBL/GenBank/DDBJ databases">
        <authorList>
            <person name="Sun Q."/>
            <person name="Kim S."/>
        </authorList>
    </citation>
    <scope>NUCLEOTIDE SEQUENCE</scope>
    <source>
        <strain evidence="7">KCTC 42097</strain>
    </source>
</reference>
<dbReference type="SUPFAM" id="SSF46626">
    <property type="entry name" value="Cytochrome c"/>
    <property type="match status" value="2"/>
</dbReference>
<feature type="domain" description="Cytochrome c" evidence="6">
    <location>
        <begin position="43"/>
        <end position="151"/>
    </location>
</feature>
<dbReference type="GO" id="GO:0009055">
    <property type="term" value="F:electron transfer activity"/>
    <property type="evidence" value="ECO:0007669"/>
    <property type="project" value="InterPro"/>
</dbReference>